<reference evidence="3" key="1">
    <citation type="journal article" date="2019" name="Int. J. Syst. Evol. Microbiol.">
        <title>The Global Catalogue of Microorganisms (GCM) 10K type strain sequencing project: providing services to taxonomists for standard genome sequencing and annotation.</title>
        <authorList>
            <consortium name="The Broad Institute Genomics Platform"/>
            <consortium name="The Broad Institute Genome Sequencing Center for Infectious Disease"/>
            <person name="Wu L."/>
            <person name="Ma J."/>
        </authorList>
    </citation>
    <scope>NUCLEOTIDE SEQUENCE [LARGE SCALE GENOMIC DNA]</scope>
    <source>
        <strain evidence="3">CGMCC 1.10131</strain>
    </source>
</reference>
<evidence type="ECO:0000259" key="1">
    <source>
        <dbReference type="Pfam" id="PF04233"/>
    </source>
</evidence>
<accession>A0ABQ1HX56</accession>
<organism evidence="2 3">
    <name type="scientific">Agarivorans gilvus</name>
    <dbReference type="NCBI Taxonomy" id="680279"/>
    <lineage>
        <taxon>Bacteria</taxon>
        <taxon>Pseudomonadati</taxon>
        <taxon>Pseudomonadota</taxon>
        <taxon>Gammaproteobacteria</taxon>
        <taxon>Alteromonadales</taxon>
        <taxon>Alteromonadaceae</taxon>
        <taxon>Agarivorans</taxon>
    </lineage>
</organism>
<evidence type="ECO:0000313" key="2">
    <source>
        <dbReference type="EMBL" id="GGA95836.1"/>
    </source>
</evidence>
<feature type="domain" description="Phage head morphogenesis" evidence="1">
    <location>
        <begin position="53"/>
        <end position="167"/>
    </location>
</feature>
<dbReference type="InterPro" id="IPR006528">
    <property type="entry name" value="Phage_head_morphogenesis_dom"/>
</dbReference>
<dbReference type="Pfam" id="PF04233">
    <property type="entry name" value="Phage_Mu_F"/>
    <property type="match status" value="1"/>
</dbReference>
<evidence type="ECO:0000313" key="3">
    <source>
        <dbReference type="Proteomes" id="UP000651977"/>
    </source>
</evidence>
<dbReference type="SUPFAM" id="SSF55486">
    <property type="entry name" value="Metalloproteases ('zincins'), catalytic domain"/>
    <property type="match status" value="1"/>
</dbReference>
<dbReference type="EMBL" id="BMDY01000003">
    <property type="protein sequence ID" value="GGA95836.1"/>
    <property type="molecule type" value="Genomic_DNA"/>
</dbReference>
<comment type="caution">
    <text evidence="2">The sequence shown here is derived from an EMBL/GenBank/DDBJ whole genome shotgun (WGS) entry which is preliminary data.</text>
</comment>
<protein>
    <recommendedName>
        <fullName evidence="1">Phage head morphogenesis domain-containing protein</fullName>
    </recommendedName>
</protein>
<sequence>MAVRYGSLPFNEAISFFRQKLSVTTEHWHEMWAASHNHAFTVAGAMKVDLLADLRQAVDDAIANGTSLNQFQKRFNHIVAKHGWQHTGDANWRSQLIYETNLRQSYNAGREQQIQQVKAQRPYGLYKHGNSETPRAEHLKWNNLVLPLDDPWWNAHSPSNGWGCKCKKFALSERDLKRLGLKVGVAPKAASYEWVNPGTGEVHDIPKGIDPGFDYRPLAPKQRAARAAKQAAAKPPLAERLRPRMVPSALSTAKGVSAKGLDDLLKQLPEQAQHQLQDFLQAHPVKTLFIKQGEMSRGKASLAISQQVAEYLDVSPAMARAYYTIKGANRTGGFTSVSFNHVVVKVKASHRFSKVDVTATLNSAQQVIEDAKHNQGPLSYRLASHPENLKRHHAFTTLIEQQHSGDAGLLSTWLHELGHQVHYYAGAPDIPVKAEQMLTAYGSTSKHEFFAEGFAAMMLNRATLEQWQPDLVSWFDKQINAAVRSSNKRR</sequence>
<proteinExistence type="predicted"/>
<dbReference type="RefSeq" id="WP_055732898.1">
    <property type="nucleotide sequence ID" value="NZ_BMDY01000003.1"/>
</dbReference>
<dbReference type="Proteomes" id="UP000651977">
    <property type="component" value="Unassembled WGS sequence"/>
</dbReference>
<gene>
    <name evidence="2" type="ORF">GCM10007414_05840</name>
</gene>
<keyword evidence="3" id="KW-1185">Reference proteome</keyword>
<dbReference type="InterPro" id="IPR024079">
    <property type="entry name" value="MetalloPept_cat_dom_sf"/>
</dbReference>
<dbReference type="Gene3D" id="3.40.390.10">
    <property type="entry name" value="Collagenase (Catalytic Domain)"/>
    <property type="match status" value="1"/>
</dbReference>
<name>A0ABQ1HX56_9ALTE</name>